<evidence type="ECO:0000313" key="2">
    <source>
        <dbReference type="EMBL" id="KAF2011978.1"/>
    </source>
</evidence>
<evidence type="ECO:0000256" key="1">
    <source>
        <dbReference type="SAM" id="MobiDB-lite"/>
    </source>
</evidence>
<organism evidence="2 3">
    <name type="scientific">Aaosphaeria arxii CBS 175.79</name>
    <dbReference type="NCBI Taxonomy" id="1450172"/>
    <lineage>
        <taxon>Eukaryota</taxon>
        <taxon>Fungi</taxon>
        <taxon>Dikarya</taxon>
        <taxon>Ascomycota</taxon>
        <taxon>Pezizomycotina</taxon>
        <taxon>Dothideomycetes</taxon>
        <taxon>Pleosporomycetidae</taxon>
        <taxon>Pleosporales</taxon>
        <taxon>Pleosporales incertae sedis</taxon>
        <taxon>Aaosphaeria</taxon>
    </lineage>
</organism>
<dbReference type="EMBL" id="ML978073">
    <property type="protein sequence ID" value="KAF2011978.1"/>
    <property type="molecule type" value="Genomic_DNA"/>
</dbReference>
<feature type="region of interest" description="Disordered" evidence="1">
    <location>
        <begin position="64"/>
        <end position="88"/>
    </location>
</feature>
<sequence length="203" mass="23557">MIFRCPGPPCDRGPYCWQDGATKKHYRLLGHHLRGIVKSIQQGGRIESHSDVPDDIRKQLYAEEQQHSDRKRKRRNSDSRPTDHVPVVVNNYIPPTSGQAVTYNTNETMRIIHGDRSPQLVVPGYREEAVEAYYEWHCSQVRSQKQKQSYKMARDLTLDRALDLEHVYIDSDAQFYIDHGVLEGVARRFVTDVKVFLDQYDAS</sequence>
<accession>A0A6A5XFQ6</accession>
<evidence type="ECO:0000313" key="3">
    <source>
        <dbReference type="Proteomes" id="UP000799778"/>
    </source>
</evidence>
<keyword evidence="3" id="KW-1185">Reference proteome</keyword>
<dbReference type="AlphaFoldDB" id="A0A6A5XFQ6"/>
<name>A0A6A5XFQ6_9PLEO</name>
<dbReference type="RefSeq" id="XP_033380317.1">
    <property type="nucleotide sequence ID" value="XM_033523786.1"/>
</dbReference>
<dbReference type="OrthoDB" id="4232626at2759"/>
<reference evidence="2" key="1">
    <citation type="journal article" date="2020" name="Stud. Mycol.">
        <title>101 Dothideomycetes genomes: a test case for predicting lifestyles and emergence of pathogens.</title>
        <authorList>
            <person name="Haridas S."/>
            <person name="Albert R."/>
            <person name="Binder M."/>
            <person name="Bloem J."/>
            <person name="Labutti K."/>
            <person name="Salamov A."/>
            <person name="Andreopoulos B."/>
            <person name="Baker S."/>
            <person name="Barry K."/>
            <person name="Bills G."/>
            <person name="Bluhm B."/>
            <person name="Cannon C."/>
            <person name="Castanera R."/>
            <person name="Culley D."/>
            <person name="Daum C."/>
            <person name="Ezra D."/>
            <person name="Gonzalez J."/>
            <person name="Henrissat B."/>
            <person name="Kuo A."/>
            <person name="Liang C."/>
            <person name="Lipzen A."/>
            <person name="Lutzoni F."/>
            <person name="Magnuson J."/>
            <person name="Mondo S."/>
            <person name="Nolan M."/>
            <person name="Ohm R."/>
            <person name="Pangilinan J."/>
            <person name="Park H.-J."/>
            <person name="Ramirez L."/>
            <person name="Alfaro M."/>
            <person name="Sun H."/>
            <person name="Tritt A."/>
            <person name="Yoshinaga Y."/>
            <person name="Zwiers L.-H."/>
            <person name="Turgeon B."/>
            <person name="Goodwin S."/>
            <person name="Spatafora J."/>
            <person name="Crous P."/>
            <person name="Grigoriev I."/>
        </authorList>
    </citation>
    <scope>NUCLEOTIDE SEQUENCE</scope>
    <source>
        <strain evidence="2">CBS 175.79</strain>
    </source>
</reference>
<dbReference type="Proteomes" id="UP000799778">
    <property type="component" value="Unassembled WGS sequence"/>
</dbReference>
<gene>
    <name evidence="2" type="ORF">BU24DRAFT_353605</name>
</gene>
<proteinExistence type="predicted"/>
<dbReference type="GeneID" id="54281183"/>
<protein>
    <submittedName>
        <fullName evidence="2">Uncharacterized protein</fullName>
    </submittedName>
</protein>